<protein>
    <submittedName>
        <fullName evidence="3">CbiX/SirB N-terminal domain-containing protein</fullName>
    </submittedName>
</protein>
<dbReference type="Gene3D" id="3.40.50.1400">
    <property type="match status" value="1"/>
</dbReference>
<keyword evidence="1" id="KW-0479">Metal-binding</keyword>
<dbReference type="GO" id="GO:0016829">
    <property type="term" value="F:lyase activity"/>
    <property type="evidence" value="ECO:0007669"/>
    <property type="project" value="UniProtKB-KW"/>
</dbReference>
<dbReference type="PANTHER" id="PTHR33542:SF5">
    <property type="entry name" value="FERROCHELATASE CHE1"/>
    <property type="match status" value="1"/>
</dbReference>
<evidence type="ECO:0000256" key="1">
    <source>
        <dbReference type="ARBA" id="ARBA00022723"/>
    </source>
</evidence>
<dbReference type="PANTHER" id="PTHR33542">
    <property type="entry name" value="SIROHYDROCHLORIN FERROCHELATASE, CHLOROPLASTIC"/>
    <property type="match status" value="1"/>
</dbReference>
<dbReference type="Proteomes" id="UP001139353">
    <property type="component" value="Unassembled WGS sequence"/>
</dbReference>
<dbReference type="SUPFAM" id="SSF53800">
    <property type="entry name" value="Chelatase"/>
    <property type="match status" value="1"/>
</dbReference>
<name>A0A9X1YH97_9BURK</name>
<keyword evidence="4" id="KW-1185">Reference proteome</keyword>
<dbReference type="Pfam" id="PF01903">
    <property type="entry name" value="CbiX"/>
    <property type="match status" value="1"/>
</dbReference>
<sequence>MSKRGIVLLAHGARDPAWAVPFEAVAARVRERAPEAVVRLAFLELMAPPLADAGAELAGLGCTRVDVVPVFLGGGGHVRRDVPAQLARLRETHAEVVWTLHDALGETPHVIAALADAAIDLAGLGFAAGHHPLDGLAT</sequence>
<dbReference type="InterPro" id="IPR002762">
    <property type="entry name" value="CbiX-like"/>
</dbReference>
<dbReference type="AlphaFoldDB" id="A0A9X1YH97"/>
<accession>A0A9X1YH97</accession>
<organism evidence="3 4">
    <name type="scientific">Scleromatobacter humisilvae</name>
    <dbReference type="NCBI Taxonomy" id="2897159"/>
    <lineage>
        <taxon>Bacteria</taxon>
        <taxon>Pseudomonadati</taxon>
        <taxon>Pseudomonadota</taxon>
        <taxon>Betaproteobacteria</taxon>
        <taxon>Burkholderiales</taxon>
        <taxon>Sphaerotilaceae</taxon>
        <taxon>Scleromatobacter</taxon>
    </lineage>
</organism>
<dbReference type="EMBL" id="JAJLJH010000002">
    <property type="protein sequence ID" value="MCK9686078.1"/>
    <property type="molecule type" value="Genomic_DNA"/>
</dbReference>
<comment type="caution">
    <text evidence="3">The sequence shown here is derived from an EMBL/GenBank/DDBJ whole genome shotgun (WGS) entry which is preliminary data.</text>
</comment>
<proteinExistence type="predicted"/>
<evidence type="ECO:0000256" key="2">
    <source>
        <dbReference type="ARBA" id="ARBA00023239"/>
    </source>
</evidence>
<dbReference type="InterPro" id="IPR050963">
    <property type="entry name" value="Sirohydro_Cobaltochel/CbiX"/>
</dbReference>
<evidence type="ECO:0000313" key="4">
    <source>
        <dbReference type="Proteomes" id="UP001139353"/>
    </source>
</evidence>
<reference evidence="3" key="1">
    <citation type="submission" date="2021-11" db="EMBL/GenBank/DDBJ databases">
        <title>BS-T2-15 a new species belonging to the Comamonadaceae family isolated from the soil of a French oak forest.</title>
        <authorList>
            <person name="Mieszkin S."/>
            <person name="Alain K."/>
        </authorList>
    </citation>
    <scope>NUCLEOTIDE SEQUENCE</scope>
    <source>
        <strain evidence="3">BS-T2-15</strain>
    </source>
</reference>
<evidence type="ECO:0000313" key="3">
    <source>
        <dbReference type="EMBL" id="MCK9686078.1"/>
    </source>
</evidence>
<gene>
    <name evidence="3" type="ORF">LPC04_10205</name>
</gene>
<keyword evidence="2" id="KW-0456">Lyase</keyword>
<dbReference type="CDD" id="cd03416">
    <property type="entry name" value="CbiX_SirB_N"/>
    <property type="match status" value="1"/>
</dbReference>
<dbReference type="RefSeq" id="WP_275682108.1">
    <property type="nucleotide sequence ID" value="NZ_JAJLJH010000002.1"/>
</dbReference>
<dbReference type="GO" id="GO:0046872">
    <property type="term" value="F:metal ion binding"/>
    <property type="evidence" value="ECO:0007669"/>
    <property type="project" value="UniProtKB-KW"/>
</dbReference>